<gene>
    <name evidence="5" type="ORF">CFOL_v3_33998</name>
</gene>
<dbReference type="STRING" id="3775.A0A1Q3DDT9"/>
<comment type="caution">
    <text evidence="5">The sequence shown here is derived from an EMBL/GenBank/DDBJ whole genome shotgun (WGS) entry which is preliminary data.</text>
</comment>
<dbReference type="SUPFAM" id="SSF53901">
    <property type="entry name" value="Thiolase-like"/>
    <property type="match status" value="1"/>
</dbReference>
<dbReference type="Pfam" id="PF08392">
    <property type="entry name" value="FAE1_CUT1_RppA"/>
    <property type="match status" value="1"/>
</dbReference>
<dbReference type="AlphaFoldDB" id="A0A1Q3DDT9"/>
<evidence type="ECO:0000256" key="2">
    <source>
        <dbReference type="ARBA" id="ARBA00047375"/>
    </source>
</evidence>
<name>A0A1Q3DDT9_CEPFO</name>
<reference evidence="6" key="1">
    <citation type="submission" date="2016-04" db="EMBL/GenBank/DDBJ databases">
        <title>Cephalotus genome sequencing.</title>
        <authorList>
            <person name="Fukushima K."/>
            <person name="Hasebe M."/>
            <person name="Fang X."/>
        </authorList>
    </citation>
    <scope>NUCLEOTIDE SEQUENCE [LARGE SCALE GENOMIC DNA]</scope>
    <source>
        <strain evidence="6">cv. St1</strain>
    </source>
</reference>
<keyword evidence="1" id="KW-0012">Acyltransferase</keyword>
<dbReference type="Gene3D" id="3.40.47.10">
    <property type="match status" value="1"/>
</dbReference>
<feature type="domain" description="FAE" evidence="4">
    <location>
        <begin position="1"/>
        <end position="47"/>
    </location>
</feature>
<dbReference type="EMBL" id="BDDD01006404">
    <property type="protein sequence ID" value="GAV90589.1"/>
    <property type="molecule type" value="Genomic_DNA"/>
</dbReference>
<evidence type="ECO:0000259" key="3">
    <source>
        <dbReference type="Pfam" id="PF02797"/>
    </source>
</evidence>
<feature type="non-terminal residue" evidence="5">
    <location>
        <position position="1"/>
    </location>
</feature>
<protein>
    <submittedName>
        <fullName evidence="5">Chal_sti_synt_C domain-containing protein/FAE1_CUT1_RppA domain-containing protein</fullName>
    </submittedName>
</protein>
<evidence type="ECO:0000313" key="5">
    <source>
        <dbReference type="EMBL" id="GAV90589.1"/>
    </source>
</evidence>
<evidence type="ECO:0000259" key="4">
    <source>
        <dbReference type="Pfam" id="PF08392"/>
    </source>
</evidence>
<dbReference type="GO" id="GO:0009922">
    <property type="term" value="F:fatty acid elongase activity"/>
    <property type="evidence" value="ECO:0007669"/>
    <property type="project" value="UniProtKB-EC"/>
</dbReference>
<dbReference type="PANTHER" id="PTHR31561">
    <property type="entry name" value="3-KETOACYL-COA SYNTHASE"/>
    <property type="match status" value="1"/>
</dbReference>
<dbReference type="GO" id="GO:0006633">
    <property type="term" value="P:fatty acid biosynthetic process"/>
    <property type="evidence" value="ECO:0007669"/>
    <property type="project" value="InterPro"/>
</dbReference>
<keyword evidence="1" id="KW-0808">Transferase</keyword>
<dbReference type="Proteomes" id="UP000187406">
    <property type="component" value="Unassembled WGS sequence"/>
</dbReference>
<dbReference type="InterPro" id="IPR012328">
    <property type="entry name" value="Chalcone/stilbene_synt_C"/>
</dbReference>
<proteinExistence type="predicted"/>
<feature type="domain" description="Chalcone/stilbene synthase C-terminal" evidence="3">
    <location>
        <begin position="67"/>
        <end position="115"/>
    </location>
</feature>
<accession>A0A1Q3DDT9</accession>
<dbReference type="InterPro" id="IPR016039">
    <property type="entry name" value="Thiolase-like"/>
</dbReference>
<keyword evidence="6" id="KW-1185">Reference proteome</keyword>
<evidence type="ECO:0000313" key="6">
    <source>
        <dbReference type="Proteomes" id="UP000187406"/>
    </source>
</evidence>
<dbReference type="InParanoid" id="A0A1Q3DDT9"/>
<dbReference type="GO" id="GO:0016020">
    <property type="term" value="C:membrane"/>
    <property type="evidence" value="ECO:0007669"/>
    <property type="project" value="InterPro"/>
</dbReference>
<comment type="catalytic activity">
    <reaction evidence="2">
        <text>a very-long-chain acyl-CoA + malonyl-CoA + H(+) = a very-long-chain 3-oxoacyl-CoA + CO2 + CoA</text>
        <dbReference type="Rhea" id="RHEA:32727"/>
        <dbReference type="ChEBI" id="CHEBI:15378"/>
        <dbReference type="ChEBI" id="CHEBI:16526"/>
        <dbReference type="ChEBI" id="CHEBI:57287"/>
        <dbReference type="ChEBI" id="CHEBI:57384"/>
        <dbReference type="ChEBI" id="CHEBI:90725"/>
        <dbReference type="ChEBI" id="CHEBI:90736"/>
        <dbReference type="EC" id="2.3.1.199"/>
    </reaction>
</comment>
<dbReference type="InterPro" id="IPR013601">
    <property type="entry name" value="FAE1_typ3_polyketide_synth"/>
</dbReference>
<dbReference type="OrthoDB" id="329835at2759"/>
<dbReference type="InterPro" id="IPR012392">
    <property type="entry name" value="3-ktacl-CoA_syn"/>
</dbReference>
<dbReference type="Pfam" id="PF02797">
    <property type="entry name" value="Chal_sti_synt_C"/>
    <property type="match status" value="1"/>
</dbReference>
<sequence length="128" mass="14318">GQAGVTITKVLMVVASKTIEANVITLGRLVLPIQEQTLYVTNYIIRRFALIKVDPYAPNFKKAFDHIITHVGGKPVLDEVKRKLDLTKSDMEASTMILYRFGNTSSSSVWYGLAYAEVKGKLKWGDRV</sequence>
<evidence type="ECO:0000256" key="1">
    <source>
        <dbReference type="ARBA" id="ARBA00023315"/>
    </source>
</evidence>
<organism evidence="5 6">
    <name type="scientific">Cephalotus follicularis</name>
    <name type="common">Albany pitcher plant</name>
    <dbReference type="NCBI Taxonomy" id="3775"/>
    <lineage>
        <taxon>Eukaryota</taxon>
        <taxon>Viridiplantae</taxon>
        <taxon>Streptophyta</taxon>
        <taxon>Embryophyta</taxon>
        <taxon>Tracheophyta</taxon>
        <taxon>Spermatophyta</taxon>
        <taxon>Magnoliopsida</taxon>
        <taxon>eudicotyledons</taxon>
        <taxon>Gunneridae</taxon>
        <taxon>Pentapetalae</taxon>
        <taxon>rosids</taxon>
        <taxon>fabids</taxon>
        <taxon>Oxalidales</taxon>
        <taxon>Cephalotaceae</taxon>
        <taxon>Cephalotus</taxon>
    </lineage>
</organism>